<feature type="chain" id="PRO_5046664771" description="Lipoprotein" evidence="2">
    <location>
        <begin position="20"/>
        <end position="89"/>
    </location>
</feature>
<gene>
    <name evidence="3" type="ORF">M5G21_05675</name>
</gene>
<evidence type="ECO:0008006" key="5">
    <source>
        <dbReference type="Google" id="ProtNLM"/>
    </source>
</evidence>
<dbReference type="RefSeq" id="WP_057441463.1">
    <property type="nucleotide sequence ID" value="NZ_JAMDHD010000010.1"/>
</dbReference>
<keyword evidence="4" id="KW-1185">Reference proteome</keyword>
<evidence type="ECO:0000313" key="3">
    <source>
        <dbReference type="EMBL" id="MDD0984447.1"/>
    </source>
</evidence>
<organism evidence="3 4">
    <name type="scientific">Pseudomonas shahriarae</name>
    <dbReference type="NCBI Taxonomy" id="2745512"/>
    <lineage>
        <taxon>Bacteria</taxon>
        <taxon>Pseudomonadati</taxon>
        <taxon>Pseudomonadota</taxon>
        <taxon>Gammaproteobacteria</taxon>
        <taxon>Pseudomonadales</taxon>
        <taxon>Pseudomonadaceae</taxon>
        <taxon>Pseudomonas</taxon>
    </lineage>
</organism>
<name>A0ABT5N9D1_9PSED</name>
<keyword evidence="2" id="KW-0732">Signal</keyword>
<comment type="caution">
    <text evidence="3">The sequence shown here is derived from an EMBL/GenBank/DDBJ whole genome shotgun (WGS) entry which is preliminary data.</text>
</comment>
<sequence>MNHSLSVALLLVASFLAGCATHPAPELRPYSAEESRQLAMEGLNRRGLSFDEYQQKKTELAARPQAPMGFDRQGAMNAERNVTLHDRPS</sequence>
<evidence type="ECO:0000256" key="1">
    <source>
        <dbReference type="SAM" id="MobiDB-lite"/>
    </source>
</evidence>
<proteinExistence type="predicted"/>
<evidence type="ECO:0000313" key="4">
    <source>
        <dbReference type="Proteomes" id="UP001148189"/>
    </source>
</evidence>
<accession>A0ABT5N9D1</accession>
<protein>
    <recommendedName>
        <fullName evidence="5">Lipoprotein</fullName>
    </recommendedName>
</protein>
<dbReference type="EMBL" id="JAMDHD010000010">
    <property type="protein sequence ID" value="MDD0984447.1"/>
    <property type="molecule type" value="Genomic_DNA"/>
</dbReference>
<feature type="signal peptide" evidence="2">
    <location>
        <begin position="1"/>
        <end position="19"/>
    </location>
</feature>
<evidence type="ECO:0000256" key="2">
    <source>
        <dbReference type="SAM" id="SignalP"/>
    </source>
</evidence>
<dbReference type="Proteomes" id="UP001148189">
    <property type="component" value="Unassembled WGS sequence"/>
</dbReference>
<reference evidence="3" key="1">
    <citation type="submission" date="2022-05" db="EMBL/GenBank/DDBJ databases">
        <title>Novel Pseudomonas spp. Isolated from a Rainbow Trout Aquaculture Facility.</title>
        <authorList>
            <person name="Testerman T."/>
            <person name="Graf J."/>
        </authorList>
    </citation>
    <scope>NUCLEOTIDE SEQUENCE</scope>
    <source>
        <strain evidence="3">ID1050</strain>
    </source>
</reference>
<feature type="region of interest" description="Disordered" evidence="1">
    <location>
        <begin position="60"/>
        <end position="89"/>
    </location>
</feature>